<evidence type="ECO:0000256" key="7">
    <source>
        <dbReference type="ARBA" id="ARBA00023033"/>
    </source>
</evidence>
<organism evidence="8 9">
    <name type="scientific">Panagrolaimus davidi</name>
    <dbReference type="NCBI Taxonomy" id="227884"/>
    <lineage>
        <taxon>Eukaryota</taxon>
        <taxon>Metazoa</taxon>
        <taxon>Ecdysozoa</taxon>
        <taxon>Nematoda</taxon>
        <taxon>Chromadorea</taxon>
        <taxon>Rhabditida</taxon>
        <taxon>Tylenchina</taxon>
        <taxon>Panagrolaimomorpha</taxon>
        <taxon>Panagrolaimoidea</taxon>
        <taxon>Panagrolaimidae</taxon>
        <taxon>Panagrolaimus</taxon>
    </lineage>
</organism>
<evidence type="ECO:0000256" key="3">
    <source>
        <dbReference type="ARBA" id="ARBA00022630"/>
    </source>
</evidence>
<keyword evidence="4" id="KW-0274">FAD</keyword>
<keyword evidence="8" id="KW-1185">Reference proteome</keyword>
<evidence type="ECO:0000256" key="6">
    <source>
        <dbReference type="ARBA" id="ARBA00023002"/>
    </source>
</evidence>
<evidence type="ECO:0000313" key="8">
    <source>
        <dbReference type="Proteomes" id="UP000887578"/>
    </source>
</evidence>
<dbReference type="SUPFAM" id="SSF51905">
    <property type="entry name" value="FAD/NAD(P)-binding domain"/>
    <property type="match status" value="1"/>
</dbReference>
<evidence type="ECO:0000256" key="5">
    <source>
        <dbReference type="ARBA" id="ARBA00022857"/>
    </source>
</evidence>
<dbReference type="PANTHER" id="PTHR43098">
    <property type="entry name" value="L-ORNITHINE N(5)-MONOOXYGENASE-RELATED"/>
    <property type="match status" value="1"/>
</dbReference>
<evidence type="ECO:0000256" key="4">
    <source>
        <dbReference type="ARBA" id="ARBA00022827"/>
    </source>
</evidence>
<reference evidence="9" key="1">
    <citation type="submission" date="2022-11" db="UniProtKB">
        <authorList>
            <consortium name="WormBaseParasite"/>
        </authorList>
    </citation>
    <scope>IDENTIFICATION</scope>
</reference>
<dbReference type="WBParaSite" id="PDA_v2.g10226.t1">
    <property type="protein sequence ID" value="PDA_v2.g10226.t1"/>
    <property type="gene ID" value="PDA_v2.g10226"/>
</dbReference>
<evidence type="ECO:0000256" key="2">
    <source>
        <dbReference type="ARBA" id="ARBA00010139"/>
    </source>
</evidence>
<dbReference type="GO" id="GO:0004497">
    <property type="term" value="F:monooxygenase activity"/>
    <property type="evidence" value="ECO:0007669"/>
    <property type="project" value="UniProtKB-KW"/>
</dbReference>
<comment type="cofactor">
    <cofactor evidence="1">
        <name>FAD</name>
        <dbReference type="ChEBI" id="CHEBI:57692"/>
    </cofactor>
</comment>
<dbReference type="Gene3D" id="3.50.50.60">
    <property type="entry name" value="FAD/NAD(P)-binding domain"/>
    <property type="match status" value="1"/>
</dbReference>
<keyword evidence="5" id="KW-0521">NADP</keyword>
<keyword evidence="3" id="KW-0285">Flavoprotein</keyword>
<comment type="similarity">
    <text evidence="2">Belongs to the FAD-binding monooxygenase family.</text>
</comment>
<dbReference type="PANTHER" id="PTHR43098:SF3">
    <property type="entry name" value="L-ORNITHINE N(5)-MONOOXYGENASE-RELATED"/>
    <property type="match status" value="1"/>
</dbReference>
<protein>
    <submittedName>
        <fullName evidence="9">Uncharacterized protein</fullName>
    </submittedName>
</protein>
<dbReference type="AlphaFoldDB" id="A0A914NXW6"/>
<proteinExistence type="inferred from homology"/>
<evidence type="ECO:0000256" key="1">
    <source>
        <dbReference type="ARBA" id="ARBA00001974"/>
    </source>
</evidence>
<evidence type="ECO:0000313" key="9">
    <source>
        <dbReference type="WBParaSite" id="PDA_v2.g10226.t1"/>
    </source>
</evidence>
<dbReference type="InterPro" id="IPR050775">
    <property type="entry name" value="FAD-binding_Monooxygenases"/>
</dbReference>
<accession>A0A914NXW6</accession>
<keyword evidence="7" id="KW-0503">Monooxygenase</keyword>
<keyword evidence="6" id="KW-0560">Oxidoreductase</keyword>
<dbReference type="Proteomes" id="UP000887578">
    <property type="component" value="Unplaced"/>
</dbReference>
<name>A0A914NXW6_9BILA</name>
<sequence length="113" mass="12660">MFFTYGPQAPTAFANGPTLIEIQADWVIKVIDYCESNGIKYIDAKEDAQTQWAKEITAIANATLFPLADSWYMGANVPGKPKEMLNFLGGVPKYSEILQYVLENNFEGFKLVK</sequence>
<dbReference type="InterPro" id="IPR036188">
    <property type="entry name" value="FAD/NAD-bd_sf"/>
</dbReference>